<sequence length="248" mass="27288">MTSHALGFYVGIVYIQMGIELLILESEPLLLDNATGWLTVHVTILFTVSVYFVSTIGNATHLPFRTRYFISSFAFADGCVLEPASAIFPKTVCPRCRLSGCTSQSCSSPQWTDAGSLHFWIIEVKRVFGGVPLCFPIMVSSTLTTTSASSRPKRGKCPCQGPLASIRIFSPRYHDARQWLSGTTCTQRVCAAVLMDHRGVVRLQANLSKLREGTKTATTTTTVTARWDTCSRTRAEARTEANRTPSTH</sequence>
<feature type="transmembrane region" description="Helical" evidence="1">
    <location>
        <begin position="36"/>
        <end position="54"/>
    </location>
</feature>
<proteinExistence type="predicted"/>
<keyword evidence="1" id="KW-1133">Transmembrane helix</keyword>
<evidence type="ECO:0000313" key="2">
    <source>
        <dbReference type="EMBL" id="PWN86423.1"/>
    </source>
</evidence>
<accession>A0A316YEF5</accession>
<gene>
    <name evidence="2" type="ORF">FA10DRAFT_270250</name>
</gene>
<protein>
    <submittedName>
        <fullName evidence="2">Uncharacterized protein</fullName>
    </submittedName>
</protein>
<keyword evidence="3" id="KW-1185">Reference proteome</keyword>
<evidence type="ECO:0000313" key="3">
    <source>
        <dbReference type="Proteomes" id="UP000245768"/>
    </source>
</evidence>
<dbReference type="RefSeq" id="XP_025373621.1">
    <property type="nucleotide sequence ID" value="XM_025523057.1"/>
</dbReference>
<keyword evidence="1" id="KW-0812">Transmembrane</keyword>
<reference evidence="2 3" key="1">
    <citation type="journal article" date="2018" name="Mol. Biol. Evol.">
        <title>Broad Genomic Sampling Reveals a Smut Pathogenic Ancestry of the Fungal Clade Ustilaginomycotina.</title>
        <authorList>
            <person name="Kijpornyongpan T."/>
            <person name="Mondo S.J."/>
            <person name="Barry K."/>
            <person name="Sandor L."/>
            <person name="Lee J."/>
            <person name="Lipzen A."/>
            <person name="Pangilinan J."/>
            <person name="LaButti K."/>
            <person name="Hainaut M."/>
            <person name="Henrissat B."/>
            <person name="Grigoriev I.V."/>
            <person name="Spatafora J.W."/>
            <person name="Aime M.C."/>
        </authorList>
    </citation>
    <scope>NUCLEOTIDE SEQUENCE [LARGE SCALE GENOMIC DNA]</scope>
    <source>
        <strain evidence="2 3">MCA 4198</strain>
    </source>
</reference>
<name>A0A316YEF5_9BASI</name>
<dbReference type="Proteomes" id="UP000245768">
    <property type="component" value="Unassembled WGS sequence"/>
</dbReference>
<feature type="transmembrane region" description="Helical" evidence="1">
    <location>
        <begin position="6"/>
        <end position="24"/>
    </location>
</feature>
<dbReference type="EMBL" id="KZ819652">
    <property type="protein sequence ID" value="PWN86423.1"/>
    <property type="molecule type" value="Genomic_DNA"/>
</dbReference>
<organism evidence="2 3">
    <name type="scientific">Acaromyces ingoldii</name>
    <dbReference type="NCBI Taxonomy" id="215250"/>
    <lineage>
        <taxon>Eukaryota</taxon>
        <taxon>Fungi</taxon>
        <taxon>Dikarya</taxon>
        <taxon>Basidiomycota</taxon>
        <taxon>Ustilaginomycotina</taxon>
        <taxon>Exobasidiomycetes</taxon>
        <taxon>Exobasidiales</taxon>
        <taxon>Cryptobasidiaceae</taxon>
        <taxon>Acaromyces</taxon>
    </lineage>
</organism>
<dbReference type="STRING" id="215250.A0A316YEF5"/>
<dbReference type="GeneID" id="37044973"/>
<dbReference type="OrthoDB" id="1735926at2759"/>
<evidence type="ECO:0000256" key="1">
    <source>
        <dbReference type="SAM" id="Phobius"/>
    </source>
</evidence>
<dbReference type="AlphaFoldDB" id="A0A316YEF5"/>
<keyword evidence="1" id="KW-0472">Membrane</keyword>
<dbReference type="InParanoid" id="A0A316YEF5"/>